<keyword evidence="3" id="KW-1185">Reference proteome</keyword>
<feature type="region of interest" description="Disordered" evidence="1">
    <location>
        <begin position="236"/>
        <end position="272"/>
    </location>
</feature>
<sequence length="391" mass="43579">MDEVKDLENRRRFRRRLEIDDSLTKLRTMRDLPIINIDSCCIGPPELPSLRSPANKRRTSPLRIDDQNVSPSRSPAQTTVEDGTGHSAALRSERRRRRDHQRLASLDRGESRHVEQSPSSRSSIGGRLRSTNAETAADSQTNNTLRDQLPPAVDETEVSHSVGDPIELVLLPSESTPSDDLSPVEPDRNDAPRWPVTLDAEVPEGEADHEPWQHQLSSIERAHASFMDGVALYRRSKESPAPVKRDSEHESSSTAAVNAAKRPEDRSPRFFVPRTPNRFRIYNDSLPAAWQPQTPQNLPEARHQSRLRGAFTVPSRYTGDPARTPTSGRLRRRLEGRDPSPTGLRRPGFTGLYGGVENADDSAAFSRTSGTMGTDDDQILSSPSSPRQEES</sequence>
<feature type="compositionally biased region" description="Low complexity" evidence="1">
    <location>
        <begin position="117"/>
        <end position="130"/>
    </location>
</feature>
<feature type="region of interest" description="Disordered" evidence="1">
    <location>
        <begin position="40"/>
        <end position="212"/>
    </location>
</feature>
<dbReference type="AlphaFoldDB" id="A0AAV9H8P4"/>
<name>A0AAV9H8P4_9PEZI</name>
<reference evidence="2" key="1">
    <citation type="journal article" date="2023" name="Mol. Phylogenet. Evol.">
        <title>Genome-scale phylogeny and comparative genomics of the fungal order Sordariales.</title>
        <authorList>
            <person name="Hensen N."/>
            <person name="Bonometti L."/>
            <person name="Westerberg I."/>
            <person name="Brannstrom I.O."/>
            <person name="Guillou S."/>
            <person name="Cros-Aarteil S."/>
            <person name="Calhoun S."/>
            <person name="Haridas S."/>
            <person name="Kuo A."/>
            <person name="Mondo S."/>
            <person name="Pangilinan J."/>
            <person name="Riley R."/>
            <person name="LaButti K."/>
            <person name="Andreopoulos B."/>
            <person name="Lipzen A."/>
            <person name="Chen C."/>
            <person name="Yan M."/>
            <person name="Daum C."/>
            <person name="Ng V."/>
            <person name="Clum A."/>
            <person name="Steindorff A."/>
            <person name="Ohm R.A."/>
            <person name="Martin F."/>
            <person name="Silar P."/>
            <person name="Natvig D.O."/>
            <person name="Lalanne C."/>
            <person name="Gautier V."/>
            <person name="Ament-Velasquez S.L."/>
            <person name="Kruys A."/>
            <person name="Hutchinson M.I."/>
            <person name="Powell A.J."/>
            <person name="Barry K."/>
            <person name="Miller A.N."/>
            <person name="Grigoriev I.V."/>
            <person name="Debuchy R."/>
            <person name="Gladieux P."/>
            <person name="Hiltunen Thoren M."/>
            <person name="Johannesson H."/>
        </authorList>
    </citation>
    <scope>NUCLEOTIDE SEQUENCE</scope>
    <source>
        <strain evidence="2">PSN243</strain>
    </source>
</reference>
<feature type="compositionally biased region" description="Basic and acidic residues" evidence="1">
    <location>
        <begin position="236"/>
        <end position="251"/>
    </location>
</feature>
<feature type="compositionally biased region" description="Polar residues" evidence="1">
    <location>
        <begin position="131"/>
        <end position="146"/>
    </location>
</feature>
<evidence type="ECO:0000313" key="3">
    <source>
        <dbReference type="Proteomes" id="UP001321760"/>
    </source>
</evidence>
<accession>A0AAV9H8P4</accession>
<gene>
    <name evidence="2" type="ORF">QBC34DRAFT_420238</name>
</gene>
<feature type="compositionally biased region" description="Polar residues" evidence="1">
    <location>
        <begin position="67"/>
        <end position="81"/>
    </location>
</feature>
<evidence type="ECO:0000256" key="1">
    <source>
        <dbReference type="SAM" id="MobiDB-lite"/>
    </source>
</evidence>
<reference evidence="2" key="2">
    <citation type="submission" date="2023-05" db="EMBL/GenBank/DDBJ databases">
        <authorList>
            <consortium name="Lawrence Berkeley National Laboratory"/>
            <person name="Steindorff A."/>
            <person name="Hensen N."/>
            <person name="Bonometti L."/>
            <person name="Westerberg I."/>
            <person name="Brannstrom I.O."/>
            <person name="Guillou S."/>
            <person name="Cros-Aarteil S."/>
            <person name="Calhoun S."/>
            <person name="Haridas S."/>
            <person name="Kuo A."/>
            <person name="Mondo S."/>
            <person name="Pangilinan J."/>
            <person name="Riley R."/>
            <person name="Labutti K."/>
            <person name="Andreopoulos B."/>
            <person name="Lipzen A."/>
            <person name="Chen C."/>
            <person name="Yanf M."/>
            <person name="Daum C."/>
            <person name="Ng V."/>
            <person name="Clum A."/>
            <person name="Ohm R."/>
            <person name="Martin F."/>
            <person name="Silar P."/>
            <person name="Natvig D."/>
            <person name="Lalanne C."/>
            <person name="Gautier V."/>
            <person name="Ament-Velasquez S.L."/>
            <person name="Kruys A."/>
            <person name="Hutchinson M.I."/>
            <person name="Powell A.J."/>
            <person name="Barry K."/>
            <person name="Miller A.N."/>
            <person name="Grigoriev I.V."/>
            <person name="Debuchy R."/>
            <person name="Gladieux P."/>
            <person name="Thoren M.H."/>
            <person name="Johannesson H."/>
        </authorList>
    </citation>
    <scope>NUCLEOTIDE SEQUENCE</scope>
    <source>
        <strain evidence="2">PSN243</strain>
    </source>
</reference>
<comment type="caution">
    <text evidence="2">The sequence shown here is derived from an EMBL/GenBank/DDBJ whole genome shotgun (WGS) entry which is preliminary data.</text>
</comment>
<feature type="region of interest" description="Disordered" evidence="1">
    <location>
        <begin position="312"/>
        <end position="391"/>
    </location>
</feature>
<proteinExistence type="predicted"/>
<dbReference type="Proteomes" id="UP001321760">
    <property type="component" value="Unassembled WGS sequence"/>
</dbReference>
<evidence type="ECO:0000313" key="2">
    <source>
        <dbReference type="EMBL" id="KAK4455451.1"/>
    </source>
</evidence>
<feature type="compositionally biased region" description="Basic and acidic residues" evidence="1">
    <location>
        <begin position="101"/>
        <end position="115"/>
    </location>
</feature>
<dbReference type="EMBL" id="MU865914">
    <property type="protein sequence ID" value="KAK4455451.1"/>
    <property type="molecule type" value="Genomic_DNA"/>
</dbReference>
<protein>
    <submittedName>
        <fullName evidence="2">Uncharacterized protein</fullName>
    </submittedName>
</protein>
<organism evidence="2 3">
    <name type="scientific">Podospora aff. communis PSN243</name>
    <dbReference type="NCBI Taxonomy" id="3040156"/>
    <lineage>
        <taxon>Eukaryota</taxon>
        <taxon>Fungi</taxon>
        <taxon>Dikarya</taxon>
        <taxon>Ascomycota</taxon>
        <taxon>Pezizomycotina</taxon>
        <taxon>Sordariomycetes</taxon>
        <taxon>Sordariomycetidae</taxon>
        <taxon>Sordariales</taxon>
        <taxon>Podosporaceae</taxon>
        <taxon>Podospora</taxon>
    </lineage>
</organism>
<feature type="compositionally biased region" description="Polar residues" evidence="1">
    <location>
        <begin position="379"/>
        <end position="391"/>
    </location>
</feature>